<name>A0ABV9JE61_9LACT</name>
<dbReference type="InterPro" id="IPR004919">
    <property type="entry name" value="GmrSD_N"/>
</dbReference>
<gene>
    <name evidence="2" type="ORF">ACFO26_04890</name>
</gene>
<dbReference type="EMBL" id="JBHSGD010000005">
    <property type="protein sequence ID" value="MFC4652238.1"/>
    <property type="molecule type" value="Genomic_DNA"/>
</dbReference>
<keyword evidence="3" id="KW-1185">Reference proteome</keyword>
<evidence type="ECO:0000259" key="1">
    <source>
        <dbReference type="Pfam" id="PF03235"/>
    </source>
</evidence>
<accession>A0ABV9JE61</accession>
<reference evidence="3" key="1">
    <citation type="journal article" date="2019" name="Int. J. Syst. Evol. Microbiol.">
        <title>The Global Catalogue of Microorganisms (GCM) 10K type strain sequencing project: providing services to taxonomists for standard genome sequencing and annotation.</title>
        <authorList>
            <consortium name="The Broad Institute Genomics Platform"/>
            <consortium name="The Broad Institute Genome Sequencing Center for Infectious Disease"/>
            <person name="Wu L."/>
            <person name="Ma J."/>
        </authorList>
    </citation>
    <scope>NUCLEOTIDE SEQUENCE [LARGE SCALE GENOMIC DNA]</scope>
    <source>
        <strain evidence="3">CCUG 63287</strain>
    </source>
</reference>
<feature type="domain" description="GmrSD restriction endonucleases N-terminal" evidence="1">
    <location>
        <begin position="20"/>
        <end position="207"/>
    </location>
</feature>
<organism evidence="2 3">
    <name type="scientific">Lactococcus nasutitermitis</name>
    <dbReference type="NCBI Taxonomy" id="1652957"/>
    <lineage>
        <taxon>Bacteria</taxon>
        <taxon>Bacillati</taxon>
        <taxon>Bacillota</taxon>
        <taxon>Bacilli</taxon>
        <taxon>Lactobacillales</taxon>
        <taxon>Streptococcaceae</taxon>
        <taxon>Lactococcus</taxon>
    </lineage>
</organism>
<evidence type="ECO:0000313" key="3">
    <source>
        <dbReference type="Proteomes" id="UP001595987"/>
    </source>
</evidence>
<dbReference type="Proteomes" id="UP001595987">
    <property type="component" value="Unassembled WGS sequence"/>
</dbReference>
<proteinExistence type="predicted"/>
<protein>
    <submittedName>
        <fullName evidence="2">DUF262 domain-containing protein</fullName>
    </submittedName>
</protein>
<dbReference type="RefSeq" id="WP_213535247.1">
    <property type="nucleotide sequence ID" value="NZ_BOVQ01000004.1"/>
</dbReference>
<sequence length="562" mass="66374">MNINLKIENYRLKELFSEKDFLEKSIFVIPRYQRVYSWKVGKNEIENKQVNDFWNDIVGRYEKQETDYFGGILLNKKLEGDIIKYEVVDGQQRLITSILLYAALGRKWGDRLPIVLDVDDENQTIRKICNNCEIDNREKRTNIGRAYSFFKNNIRGVNTEKLKLYFENIKLSVAIIDNEFESNLLFGRLNTRGLPLSDVELIKYHIFSKFDNHSGPGYDDIPLQVWKQIQDKLSHSIDISLNIEEFIYIYWRIENPVIEFSFDNFKSRYSEEHYLSEFLSKILELVLKVEKYKVNDSGSDNGIGDNLSWLFKFKIGYRNKNTLLAVIKVLSTDLNDSDKRNIIDLITLMEAIRFILEIKGVERDFDKLDYFYNKTILEIGENAIYDELIKVIRNNYQNKKLVVENISQLRYVKNSIKIPNKSDEKLMSGFVLYRLSGLSNDQNISVEHILDKALGKNEESPNFNLGNLVLLESRYNTSLPALETNKLTNEKLDIYNQSGLISMREFLNRKKRQTKGWKVAEGDRWDPLNFTFRDIESRAKYLAEDFYRLFKNHIIEYDDRQR</sequence>
<dbReference type="PANTHER" id="PTHR35149:SF1">
    <property type="entry name" value="DUF5655 DOMAIN-CONTAINING PROTEIN"/>
    <property type="match status" value="1"/>
</dbReference>
<dbReference type="Pfam" id="PF03235">
    <property type="entry name" value="GmrSD_N"/>
    <property type="match status" value="1"/>
</dbReference>
<dbReference type="PANTHER" id="PTHR35149">
    <property type="entry name" value="SLL5132 PROTEIN"/>
    <property type="match status" value="1"/>
</dbReference>
<evidence type="ECO:0000313" key="2">
    <source>
        <dbReference type="EMBL" id="MFC4652238.1"/>
    </source>
</evidence>
<comment type="caution">
    <text evidence="2">The sequence shown here is derived from an EMBL/GenBank/DDBJ whole genome shotgun (WGS) entry which is preliminary data.</text>
</comment>